<sequence>MKLLNWQNVRKRWKKLALISLPIGYGLYALKRNYEISKYMRAVCNDVKDKDSGGSSKNVLVILNPMADKGKSEKNFTKFCEPVLHLSGYTVDIKKTKHIGHAKTLVESLENIPDVIVVAGGDGTSSEVVTGLLRRGDTPCPIVLLPLGEKSKTALRYLDHTPNSKLETANRLVSSLQPLIEDKTQFCSVIKYDIIENEENQVNKPIYGLQKFSWGLLRDIEANKNKYWYFGNLRHHAAALFNAFSSKLEWNIAAKVVLTPPCPGCTNCKKPINQKPKISFASFYTTRQVTEKTENFINELCDVEESENIEMNQIDIFCNKNSESFFELKTDLVKSLTPGFNFIENISNVVHYAIEPATSLKSRTIKLYPSLTTANTYYIDGEEYEVRPIKISLIPNAIKLFC</sequence>
<keyword evidence="7" id="KW-0547">Nucleotide-binding</keyword>
<dbReference type="InterPro" id="IPR017438">
    <property type="entry name" value="ATP-NAD_kinase_N"/>
</dbReference>
<dbReference type="GO" id="GO:0046512">
    <property type="term" value="P:sphingosine biosynthetic process"/>
    <property type="evidence" value="ECO:0007669"/>
    <property type="project" value="TreeGrafter"/>
</dbReference>
<evidence type="ECO:0000256" key="18">
    <source>
        <dbReference type="ARBA" id="ARBA00024512"/>
    </source>
</evidence>
<evidence type="ECO:0000256" key="22">
    <source>
        <dbReference type="ARBA" id="ARBA00026096"/>
    </source>
</evidence>
<evidence type="ECO:0000256" key="26">
    <source>
        <dbReference type="ARBA" id="ARBA00044480"/>
    </source>
</evidence>
<evidence type="ECO:0000256" key="24">
    <source>
        <dbReference type="ARBA" id="ARBA00026142"/>
    </source>
</evidence>
<dbReference type="AlphaFoldDB" id="A0A1A9WEW8"/>
<keyword evidence="12" id="KW-0496">Mitochondrion</keyword>
<dbReference type="PANTHER" id="PTHR12358:SF31">
    <property type="entry name" value="ACYLGLYCEROL KINASE, MITOCHONDRIAL"/>
    <property type="match status" value="1"/>
</dbReference>
<dbReference type="UniPathway" id="UPA00230"/>
<dbReference type="GO" id="GO:0005524">
    <property type="term" value="F:ATP binding"/>
    <property type="evidence" value="ECO:0007669"/>
    <property type="project" value="UniProtKB-KW"/>
</dbReference>
<feature type="domain" description="DAGKc" evidence="30">
    <location>
        <begin position="54"/>
        <end position="148"/>
    </location>
</feature>
<protein>
    <recommendedName>
        <fullName evidence="24">Acylglycerol kinase, mitochondrial</fullName>
        <ecNumber evidence="5">2.7.1.107</ecNumber>
        <ecNumber evidence="22">2.7.1.138</ecNumber>
        <ecNumber evidence="23">2.7.1.94</ecNumber>
    </recommendedName>
    <alternativeName>
        <fullName evidence="25">Multiple substrate lipid kinase</fullName>
    </alternativeName>
</protein>
<dbReference type="GO" id="GO:0004143">
    <property type="term" value="F:ATP-dependent diacylglycerol kinase activity"/>
    <property type="evidence" value="ECO:0007669"/>
    <property type="project" value="UniProtKB-EC"/>
</dbReference>
<evidence type="ECO:0000259" key="30">
    <source>
        <dbReference type="PROSITE" id="PS50146"/>
    </source>
</evidence>
<dbReference type="GO" id="GO:0001729">
    <property type="term" value="F:ceramide kinase activity"/>
    <property type="evidence" value="ECO:0007669"/>
    <property type="project" value="UniProtKB-EC"/>
</dbReference>
<evidence type="ECO:0000256" key="17">
    <source>
        <dbReference type="ARBA" id="ARBA00024505"/>
    </source>
</evidence>
<keyword evidence="8" id="KW-0418">Kinase</keyword>
<comment type="catalytic activity">
    <reaction evidence="15">
        <text>a 1,2-diacyl-sn-glycerol + ATP = a 1,2-diacyl-sn-glycero-3-phosphate + ADP + H(+)</text>
        <dbReference type="Rhea" id="RHEA:10272"/>
        <dbReference type="ChEBI" id="CHEBI:15378"/>
        <dbReference type="ChEBI" id="CHEBI:17815"/>
        <dbReference type="ChEBI" id="CHEBI:30616"/>
        <dbReference type="ChEBI" id="CHEBI:58608"/>
        <dbReference type="ChEBI" id="CHEBI:456216"/>
        <dbReference type="EC" id="2.7.1.107"/>
    </reaction>
    <physiologicalReaction direction="left-to-right" evidence="15">
        <dbReference type="Rhea" id="RHEA:10273"/>
    </physiologicalReaction>
</comment>
<dbReference type="PANTHER" id="PTHR12358">
    <property type="entry name" value="SPHINGOSINE KINASE"/>
    <property type="match status" value="1"/>
</dbReference>
<name>A0A1A9WEW8_9MUSC</name>
<keyword evidence="13" id="KW-0472">Membrane</keyword>
<evidence type="ECO:0000256" key="5">
    <source>
        <dbReference type="ARBA" id="ARBA00012133"/>
    </source>
</evidence>
<dbReference type="EnsemblMetazoa" id="GBRI017127-RA">
    <property type="protein sequence ID" value="GBRI017127-PA"/>
    <property type="gene ID" value="GBRI017127"/>
</dbReference>
<evidence type="ECO:0000256" key="27">
    <source>
        <dbReference type="ARBA" id="ARBA00048034"/>
    </source>
</evidence>
<comment type="catalytic activity">
    <reaction evidence="14">
        <text>1,2-di-(9Z-octadecenoyl)-sn-glycerol + ATP = 1,2-di-(9Z-octadecenoyl)-sn-glycero-3-phosphate + ADP + H(+)</text>
        <dbReference type="Rhea" id="RHEA:40327"/>
        <dbReference type="ChEBI" id="CHEBI:15378"/>
        <dbReference type="ChEBI" id="CHEBI:30616"/>
        <dbReference type="ChEBI" id="CHEBI:52333"/>
        <dbReference type="ChEBI" id="CHEBI:74546"/>
        <dbReference type="ChEBI" id="CHEBI:456216"/>
    </reaction>
    <physiologicalReaction direction="left-to-right" evidence="14">
        <dbReference type="Rhea" id="RHEA:40328"/>
    </physiologicalReaction>
</comment>
<dbReference type="Gene3D" id="3.40.50.10330">
    <property type="entry name" value="Probable inorganic polyphosphate/atp-NAD kinase, domain 1"/>
    <property type="match status" value="1"/>
</dbReference>
<dbReference type="PROSITE" id="PS50146">
    <property type="entry name" value="DAGK"/>
    <property type="match status" value="1"/>
</dbReference>
<reference evidence="31" key="2">
    <citation type="submission" date="2020-05" db="UniProtKB">
        <authorList>
            <consortium name="EnsemblMetazoa"/>
        </authorList>
    </citation>
    <scope>IDENTIFICATION</scope>
    <source>
        <strain evidence="31">IAEA</strain>
    </source>
</reference>
<comment type="similarity">
    <text evidence="21">Belongs to the AGK family.</text>
</comment>
<evidence type="ECO:0000256" key="4">
    <source>
        <dbReference type="ARBA" id="ARBA00005175"/>
    </source>
</evidence>
<evidence type="ECO:0000256" key="21">
    <source>
        <dbReference type="ARBA" id="ARBA00025749"/>
    </source>
</evidence>
<keyword evidence="6" id="KW-0808">Transferase</keyword>
<dbReference type="EC" id="2.7.1.138" evidence="22"/>
<comment type="cofactor">
    <cofactor evidence="1">
        <name>Mg(2+)</name>
        <dbReference type="ChEBI" id="CHEBI:18420"/>
    </cofactor>
</comment>
<comment type="catalytic activity">
    <reaction evidence="28">
        <text>a monoacylglycerol + ATP = a monoacyl-sn-glycero-3-phosphate + ADP + H(+)</text>
        <dbReference type="Rhea" id="RHEA:19293"/>
        <dbReference type="ChEBI" id="CHEBI:15378"/>
        <dbReference type="ChEBI" id="CHEBI:17408"/>
        <dbReference type="ChEBI" id="CHEBI:30616"/>
        <dbReference type="ChEBI" id="CHEBI:77589"/>
        <dbReference type="ChEBI" id="CHEBI:456216"/>
        <dbReference type="EC" id="2.7.1.94"/>
    </reaction>
    <physiologicalReaction direction="left-to-right" evidence="28">
        <dbReference type="Rhea" id="RHEA:19294"/>
    </physiologicalReaction>
</comment>
<evidence type="ECO:0000256" key="14">
    <source>
        <dbReference type="ARBA" id="ARBA00023371"/>
    </source>
</evidence>
<dbReference type="EC" id="2.7.1.107" evidence="5"/>
<comment type="catalytic activity">
    <reaction evidence="17">
        <text>1-(9Z-octadecenoyl)-sn-glycerol + ATP = 1-(9Z-octadecenoyl)-sn-glycero-3-phosphate + ADP + H(+)</text>
        <dbReference type="Rhea" id="RHEA:41079"/>
        <dbReference type="ChEBI" id="CHEBI:15378"/>
        <dbReference type="ChEBI" id="CHEBI:30616"/>
        <dbReference type="ChEBI" id="CHEBI:74544"/>
        <dbReference type="ChEBI" id="CHEBI:75757"/>
        <dbReference type="ChEBI" id="CHEBI:456216"/>
    </reaction>
    <physiologicalReaction direction="left-to-right" evidence="17">
        <dbReference type="Rhea" id="RHEA:41080"/>
    </physiologicalReaction>
</comment>
<evidence type="ECO:0000256" key="10">
    <source>
        <dbReference type="ARBA" id="ARBA00022840"/>
    </source>
</evidence>
<evidence type="ECO:0000256" key="16">
    <source>
        <dbReference type="ARBA" id="ARBA00024483"/>
    </source>
</evidence>
<evidence type="ECO:0000256" key="15">
    <source>
        <dbReference type="ARBA" id="ARBA00023411"/>
    </source>
</evidence>
<evidence type="ECO:0000256" key="6">
    <source>
        <dbReference type="ARBA" id="ARBA00022679"/>
    </source>
</evidence>
<dbReference type="GO" id="GO:0046513">
    <property type="term" value="P:ceramide biosynthetic process"/>
    <property type="evidence" value="ECO:0007669"/>
    <property type="project" value="TreeGrafter"/>
</dbReference>
<organism evidence="31 32">
    <name type="scientific">Glossina brevipalpis</name>
    <dbReference type="NCBI Taxonomy" id="37001"/>
    <lineage>
        <taxon>Eukaryota</taxon>
        <taxon>Metazoa</taxon>
        <taxon>Ecdysozoa</taxon>
        <taxon>Arthropoda</taxon>
        <taxon>Hexapoda</taxon>
        <taxon>Insecta</taxon>
        <taxon>Pterygota</taxon>
        <taxon>Neoptera</taxon>
        <taxon>Endopterygota</taxon>
        <taxon>Diptera</taxon>
        <taxon>Brachycera</taxon>
        <taxon>Muscomorpha</taxon>
        <taxon>Hippoboscoidea</taxon>
        <taxon>Glossinidae</taxon>
        <taxon>Glossina</taxon>
    </lineage>
</organism>
<dbReference type="GO" id="GO:0005743">
    <property type="term" value="C:mitochondrial inner membrane"/>
    <property type="evidence" value="ECO:0007669"/>
    <property type="project" value="UniProtKB-SubCell"/>
</dbReference>
<comment type="catalytic activity">
    <reaction evidence="20">
        <text>1-hexadecanoyl-sn-glycerol + ATP = 1-hexadecanoyl-sn-glycero-3-phosphate + ADP + H(+)</text>
        <dbReference type="Rhea" id="RHEA:43308"/>
        <dbReference type="ChEBI" id="CHEBI:15378"/>
        <dbReference type="ChEBI" id="CHEBI:30616"/>
        <dbReference type="ChEBI" id="CHEBI:57518"/>
        <dbReference type="ChEBI" id="CHEBI:75542"/>
        <dbReference type="ChEBI" id="CHEBI:456216"/>
    </reaction>
    <physiologicalReaction direction="left-to-right" evidence="20">
        <dbReference type="Rhea" id="RHEA:43309"/>
    </physiologicalReaction>
</comment>
<accession>A0A1A9WEW8</accession>
<evidence type="ECO:0000256" key="23">
    <source>
        <dbReference type="ARBA" id="ARBA00026098"/>
    </source>
</evidence>
<keyword evidence="10" id="KW-0067">ATP-binding</keyword>
<dbReference type="GO" id="GO:0047620">
    <property type="term" value="F:acylglycerol kinase activity"/>
    <property type="evidence" value="ECO:0007669"/>
    <property type="project" value="UniProtKB-EC"/>
</dbReference>
<comment type="catalytic activity">
    <reaction evidence="18">
        <text>a 1-acyl-sn-glycerol + ATP = a 1-acyl-sn-glycero-3-phosphate + ADP + H(+)</text>
        <dbReference type="Rhea" id="RHEA:33747"/>
        <dbReference type="ChEBI" id="CHEBI:15378"/>
        <dbReference type="ChEBI" id="CHEBI:30616"/>
        <dbReference type="ChEBI" id="CHEBI:57970"/>
        <dbReference type="ChEBI" id="CHEBI:64683"/>
        <dbReference type="ChEBI" id="CHEBI:456216"/>
    </reaction>
    <physiologicalReaction direction="left-to-right" evidence="18">
        <dbReference type="Rhea" id="RHEA:33748"/>
    </physiologicalReaction>
</comment>
<comment type="pathway">
    <text evidence="4">Lipid metabolism; glycerolipid metabolism.</text>
</comment>
<dbReference type="VEuPathDB" id="VectorBase:GBRI017127"/>
<dbReference type="EC" id="2.7.1.94" evidence="23"/>
<dbReference type="InterPro" id="IPR050187">
    <property type="entry name" value="Lipid_Phosphate_FormReg"/>
</dbReference>
<dbReference type="Pfam" id="PF00781">
    <property type="entry name" value="DAGK_cat"/>
    <property type="match status" value="1"/>
</dbReference>
<dbReference type="SUPFAM" id="SSF111331">
    <property type="entry name" value="NAD kinase/diacylglycerol kinase-like"/>
    <property type="match status" value="1"/>
</dbReference>
<evidence type="ECO:0000256" key="28">
    <source>
        <dbReference type="ARBA" id="ARBA00048663"/>
    </source>
</evidence>
<comment type="catalytic activity">
    <reaction evidence="27">
        <text>an N-acylsphing-4-enine + ATP = an N-acylsphing-4-enine 1-phosphate + ADP + H(+)</text>
        <dbReference type="Rhea" id="RHEA:17929"/>
        <dbReference type="ChEBI" id="CHEBI:15378"/>
        <dbReference type="ChEBI" id="CHEBI:30616"/>
        <dbReference type="ChEBI" id="CHEBI:52639"/>
        <dbReference type="ChEBI" id="CHEBI:57674"/>
        <dbReference type="ChEBI" id="CHEBI:456216"/>
        <dbReference type="EC" id="2.7.1.138"/>
    </reaction>
    <physiologicalReaction direction="left-to-right" evidence="27">
        <dbReference type="Rhea" id="RHEA:17930"/>
    </physiologicalReaction>
</comment>
<dbReference type="GO" id="GO:0046486">
    <property type="term" value="P:glycerolipid metabolic process"/>
    <property type="evidence" value="ECO:0007669"/>
    <property type="project" value="UniProtKB-UniPathway"/>
</dbReference>
<dbReference type="InterPro" id="IPR001206">
    <property type="entry name" value="Diacylglycerol_kinase_cat_dom"/>
</dbReference>
<evidence type="ECO:0000256" key="13">
    <source>
        <dbReference type="ARBA" id="ARBA00023136"/>
    </source>
</evidence>
<keyword evidence="9" id="KW-0999">Mitochondrion inner membrane</keyword>
<evidence type="ECO:0000256" key="9">
    <source>
        <dbReference type="ARBA" id="ARBA00022792"/>
    </source>
</evidence>
<dbReference type="GO" id="GO:0005758">
    <property type="term" value="C:mitochondrial intermembrane space"/>
    <property type="evidence" value="ECO:0007669"/>
    <property type="project" value="UniProtKB-SubCell"/>
</dbReference>
<evidence type="ECO:0000256" key="3">
    <source>
        <dbReference type="ARBA" id="ARBA00004637"/>
    </source>
</evidence>
<dbReference type="InterPro" id="IPR045579">
    <property type="entry name" value="AGK_C"/>
</dbReference>
<proteinExistence type="inferred from homology"/>
<comment type="catalytic activity">
    <reaction evidence="29">
        <text>N-(hexanoyl)sphing-4-enine + ATP = N-hexanoylsphing-4-enine 1-phosphate + ADP + H(+)</text>
        <dbReference type="Rhea" id="RHEA:43312"/>
        <dbReference type="ChEBI" id="CHEBI:15378"/>
        <dbReference type="ChEBI" id="CHEBI:30616"/>
        <dbReference type="ChEBI" id="CHEBI:63867"/>
        <dbReference type="ChEBI" id="CHEBI:82959"/>
        <dbReference type="ChEBI" id="CHEBI:456216"/>
    </reaction>
    <physiologicalReaction direction="left-to-right" evidence="29">
        <dbReference type="Rhea" id="RHEA:43313"/>
    </physiologicalReaction>
</comment>
<keyword evidence="11" id="KW-0443">Lipid metabolism</keyword>
<keyword evidence="32" id="KW-1185">Reference proteome</keyword>
<dbReference type="InterPro" id="IPR016064">
    <property type="entry name" value="NAD/diacylglycerol_kinase_sf"/>
</dbReference>
<dbReference type="Pfam" id="PF19712">
    <property type="entry name" value="AGK_C"/>
    <property type="match status" value="1"/>
</dbReference>
<reference evidence="32" key="1">
    <citation type="submission" date="2014-03" db="EMBL/GenBank/DDBJ databases">
        <authorList>
            <person name="Aksoy S."/>
            <person name="Warren W."/>
            <person name="Wilson R.K."/>
        </authorList>
    </citation>
    <scope>NUCLEOTIDE SEQUENCE [LARGE SCALE GENOMIC DNA]</scope>
    <source>
        <strain evidence="32">IAEA</strain>
    </source>
</reference>
<comment type="subcellular location">
    <subcellularLocation>
        <location evidence="3">Mitochondrion inner membrane</location>
        <topology evidence="3">Peripheral membrane protein</topology>
    </subcellularLocation>
    <subcellularLocation>
        <location evidence="2">Mitochondrion intermembrane space</location>
    </subcellularLocation>
</comment>
<comment type="catalytic activity">
    <reaction evidence="16">
        <text>1-(5Z,8Z,11Z,14Z-eicosatetraenoyl)-sn-glycerol + ATP = 1-(5Z,8Z,11Z,14Z-eicosatetraenoyl)-sn-glycero-3-phosphate + ADP + H(+)</text>
        <dbReference type="Rhea" id="RHEA:43328"/>
        <dbReference type="ChEBI" id="CHEBI:15378"/>
        <dbReference type="ChEBI" id="CHEBI:30616"/>
        <dbReference type="ChEBI" id="CHEBI:34071"/>
        <dbReference type="ChEBI" id="CHEBI:74938"/>
        <dbReference type="ChEBI" id="CHEBI:456216"/>
    </reaction>
    <physiologicalReaction direction="left-to-right" evidence="16">
        <dbReference type="Rhea" id="RHEA:43329"/>
    </physiologicalReaction>
</comment>
<dbReference type="Proteomes" id="UP000091820">
    <property type="component" value="Unassembled WGS sequence"/>
</dbReference>
<evidence type="ECO:0000313" key="31">
    <source>
        <dbReference type="EnsemblMetazoa" id="GBRI017127-PA"/>
    </source>
</evidence>
<comment type="catalytic activity">
    <reaction evidence="26">
        <text>a 2-acylglycerol + ATP = a 2-acyl-sn-glycerol 3-phosphate + ADP + H(+)</text>
        <dbReference type="Rhea" id="RHEA:39847"/>
        <dbReference type="ChEBI" id="CHEBI:15378"/>
        <dbReference type="ChEBI" id="CHEBI:17389"/>
        <dbReference type="ChEBI" id="CHEBI:30616"/>
        <dbReference type="ChEBI" id="CHEBI:64982"/>
        <dbReference type="ChEBI" id="CHEBI:456216"/>
    </reaction>
    <physiologicalReaction direction="left-to-right" evidence="26">
        <dbReference type="Rhea" id="RHEA:39848"/>
    </physiologicalReaction>
</comment>
<comment type="catalytic activity">
    <reaction evidence="19">
        <text>2-(5Z,8Z,11Z,14Z-eicosatetraenoyl)-glycerol + ATP = 2-(5Z,8Z,11Z,14Z-eicosatetraenoyl)-sn-glycero-3-phosphate + ADP + H(+)</text>
        <dbReference type="Rhea" id="RHEA:43316"/>
        <dbReference type="ChEBI" id="CHEBI:15378"/>
        <dbReference type="ChEBI" id="CHEBI:30616"/>
        <dbReference type="ChEBI" id="CHEBI:52392"/>
        <dbReference type="ChEBI" id="CHEBI:78209"/>
        <dbReference type="ChEBI" id="CHEBI:456216"/>
    </reaction>
    <physiologicalReaction direction="left-to-right" evidence="19">
        <dbReference type="Rhea" id="RHEA:43317"/>
    </physiologicalReaction>
</comment>
<evidence type="ECO:0000256" key="29">
    <source>
        <dbReference type="ARBA" id="ARBA00048876"/>
    </source>
</evidence>
<dbReference type="STRING" id="37001.A0A1A9WEW8"/>
<evidence type="ECO:0000256" key="8">
    <source>
        <dbReference type="ARBA" id="ARBA00022777"/>
    </source>
</evidence>
<evidence type="ECO:0000256" key="25">
    <source>
        <dbReference type="ARBA" id="ARBA00030553"/>
    </source>
</evidence>
<evidence type="ECO:0000313" key="32">
    <source>
        <dbReference type="Proteomes" id="UP000091820"/>
    </source>
</evidence>
<evidence type="ECO:0000256" key="20">
    <source>
        <dbReference type="ARBA" id="ARBA00024636"/>
    </source>
</evidence>
<evidence type="ECO:0000256" key="11">
    <source>
        <dbReference type="ARBA" id="ARBA00023098"/>
    </source>
</evidence>
<evidence type="ECO:0000256" key="12">
    <source>
        <dbReference type="ARBA" id="ARBA00023128"/>
    </source>
</evidence>
<evidence type="ECO:0000256" key="2">
    <source>
        <dbReference type="ARBA" id="ARBA00004569"/>
    </source>
</evidence>
<evidence type="ECO:0000256" key="7">
    <source>
        <dbReference type="ARBA" id="ARBA00022741"/>
    </source>
</evidence>
<evidence type="ECO:0000256" key="19">
    <source>
        <dbReference type="ARBA" id="ARBA00024556"/>
    </source>
</evidence>
<evidence type="ECO:0000256" key="1">
    <source>
        <dbReference type="ARBA" id="ARBA00001946"/>
    </source>
</evidence>